<dbReference type="OrthoDB" id="9644116at2759"/>
<accession>A0A3M0JQE5</accession>
<dbReference type="SMART" id="SM00179">
    <property type="entry name" value="EGF_CA"/>
    <property type="match status" value="1"/>
</dbReference>
<evidence type="ECO:0000256" key="1">
    <source>
        <dbReference type="ARBA" id="ARBA00022536"/>
    </source>
</evidence>
<feature type="domain" description="EGF-like" evidence="5">
    <location>
        <begin position="16"/>
        <end position="56"/>
    </location>
</feature>
<gene>
    <name evidence="6" type="ORF">DUI87_20148</name>
</gene>
<dbReference type="GO" id="GO:0005509">
    <property type="term" value="F:calcium ion binding"/>
    <property type="evidence" value="ECO:0007669"/>
    <property type="project" value="InterPro"/>
</dbReference>
<dbReference type="InterPro" id="IPR001881">
    <property type="entry name" value="EGF-like_Ca-bd_dom"/>
</dbReference>
<dbReference type="AlphaFoldDB" id="A0A3M0JQE5"/>
<dbReference type="STRING" id="333673.A0A3M0JQE5"/>
<dbReference type="PROSITE" id="PS00010">
    <property type="entry name" value="ASX_HYDROXYL"/>
    <property type="match status" value="1"/>
</dbReference>
<name>A0A3M0JQE5_HIRRU</name>
<reference evidence="6 7" key="1">
    <citation type="submission" date="2018-07" db="EMBL/GenBank/DDBJ databases">
        <title>A high quality draft genome assembly of the barn swallow (H. rustica rustica).</title>
        <authorList>
            <person name="Formenti G."/>
            <person name="Chiara M."/>
            <person name="Poveda L."/>
            <person name="Francoijs K.-J."/>
            <person name="Bonisoli-Alquati A."/>
            <person name="Canova L."/>
            <person name="Gianfranceschi L."/>
            <person name="Horner D.S."/>
            <person name="Saino N."/>
        </authorList>
    </citation>
    <scope>NUCLEOTIDE SEQUENCE [LARGE SCALE GENOMIC DNA]</scope>
    <source>
        <strain evidence="6">Chelidonia</strain>
        <tissue evidence="6">Blood</tissue>
    </source>
</reference>
<dbReference type="FunFam" id="2.10.25.10:FF:000161">
    <property type="entry name" value="Signal peptide, CUB domain and EGF-like domain-containing 3"/>
    <property type="match status" value="1"/>
</dbReference>
<dbReference type="GO" id="GO:0005615">
    <property type="term" value="C:extracellular space"/>
    <property type="evidence" value="ECO:0007669"/>
    <property type="project" value="TreeGrafter"/>
</dbReference>
<dbReference type="GO" id="GO:0009986">
    <property type="term" value="C:cell surface"/>
    <property type="evidence" value="ECO:0007669"/>
    <property type="project" value="TreeGrafter"/>
</dbReference>
<dbReference type="Gene3D" id="2.10.25.10">
    <property type="entry name" value="Laminin"/>
    <property type="match status" value="1"/>
</dbReference>
<organism evidence="6 7">
    <name type="scientific">Hirundo rustica rustica</name>
    <dbReference type="NCBI Taxonomy" id="333673"/>
    <lineage>
        <taxon>Eukaryota</taxon>
        <taxon>Metazoa</taxon>
        <taxon>Chordata</taxon>
        <taxon>Craniata</taxon>
        <taxon>Vertebrata</taxon>
        <taxon>Euteleostomi</taxon>
        <taxon>Archelosauria</taxon>
        <taxon>Archosauria</taxon>
        <taxon>Dinosauria</taxon>
        <taxon>Saurischia</taxon>
        <taxon>Theropoda</taxon>
        <taxon>Coelurosauria</taxon>
        <taxon>Aves</taxon>
        <taxon>Neognathae</taxon>
        <taxon>Neoaves</taxon>
        <taxon>Telluraves</taxon>
        <taxon>Australaves</taxon>
        <taxon>Passeriformes</taxon>
        <taxon>Sylvioidea</taxon>
        <taxon>Hirundinidae</taxon>
        <taxon>Hirundo</taxon>
    </lineage>
</organism>
<comment type="caution">
    <text evidence="4">Lacks conserved residue(s) required for the propagation of feature annotation.</text>
</comment>
<comment type="caution">
    <text evidence="6">The sequence shown here is derived from an EMBL/GenBank/DDBJ whole genome shotgun (WGS) entry which is preliminary data.</text>
</comment>
<keyword evidence="3" id="KW-1015">Disulfide bond</keyword>
<evidence type="ECO:0000256" key="4">
    <source>
        <dbReference type="PROSITE-ProRule" id="PRU00076"/>
    </source>
</evidence>
<evidence type="ECO:0000313" key="7">
    <source>
        <dbReference type="Proteomes" id="UP000269221"/>
    </source>
</evidence>
<dbReference type="GO" id="GO:0007165">
    <property type="term" value="P:signal transduction"/>
    <property type="evidence" value="ECO:0007669"/>
    <property type="project" value="TreeGrafter"/>
</dbReference>
<evidence type="ECO:0000313" key="6">
    <source>
        <dbReference type="EMBL" id="RMC02955.1"/>
    </source>
</evidence>
<dbReference type="InterPro" id="IPR024731">
    <property type="entry name" value="NELL2-like_EGF"/>
</dbReference>
<evidence type="ECO:0000256" key="2">
    <source>
        <dbReference type="ARBA" id="ARBA00022729"/>
    </source>
</evidence>
<dbReference type="InterPro" id="IPR052071">
    <property type="entry name" value="SCUB_EGF-like_domain"/>
</dbReference>
<dbReference type="PANTHER" id="PTHR24046">
    <property type="entry name" value="SIGNAL PEPTIDE, CUB AND EGF-LIKE DOMAIN-CONTAINING"/>
    <property type="match status" value="1"/>
</dbReference>
<keyword evidence="2" id="KW-0732">Signal</keyword>
<proteinExistence type="predicted"/>
<dbReference type="PANTHER" id="PTHR24046:SF7">
    <property type="entry name" value="CUB DOMAIN-CONTAINING PROTEIN"/>
    <property type="match status" value="1"/>
</dbReference>
<dbReference type="PROSITE" id="PS01186">
    <property type="entry name" value="EGF_2"/>
    <property type="match status" value="1"/>
</dbReference>
<dbReference type="Proteomes" id="UP000269221">
    <property type="component" value="Unassembled WGS sequence"/>
</dbReference>
<dbReference type="InterPro" id="IPR000152">
    <property type="entry name" value="EGF-type_Asp/Asn_hydroxyl_site"/>
</dbReference>
<evidence type="ECO:0000259" key="5">
    <source>
        <dbReference type="PROSITE" id="PS50026"/>
    </source>
</evidence>
<dbReference type="InterPro" id="IPR000742">
    <property type="entry name" value="EGF"/>
</dbReference>
<keyword evidence="1 4" id="KW-0245">EGF-like domain</keyword>
<dbReference type="Pfam" id="PF12947">
    <property type="entry name" value="EGF_3"/>
    <property type="match status" value="1"/>
</dbReference>
<dbReference type="SMART" id="SM00181">
    <property type="entry name" value="EGF"/>
    <property type="match status" value="1"/>
</dbReference>
<dbReference type="PROSITE" id="PS01187">
    <property type="entry name" value="EGF_CA"/>
    <property type="match status" value="1"/>
</dbReference>
<evidence type="ECO:0000256" key="3">
    <source>
        <dbReference type="ARBA" id="ARBA00023157"/>
    </source>
</evidence>
<dbReference type="PROSITE" id="PS50026">
    <property type="entry name" value="EGF_3"/>
    <property type="match status" value="1"/>
</dbReference>
<dbReference type="InterPro" id="IPR018097">
    <property type="entry name" value="EGF_Ca-bd_CS"/>
</dbReference>
<keyword evidence="7" id="KW-1185">Reference proteome</keyword>
<dbReference type="EMBL" id="QRBI01000131">
    <property type="protein sequence ID" value="RMC02955.1"/>
    <property type="molecule type" value="Genomic_DNA"/>
</dbReference>
<dbReference type="SUPFAM" id="SSF57196">
    <property type="entry name" value="EGF/Laminin"/>
    <property type="match status" value="1"/>
</dbReference>
<dbReference type="CDD" id="cd00054">
    <property type="entry name" value="EGF_CA"/>
    <property type="match status" value="1"/>
</dbReference>
<sequence>MDKRDRKKEKKQKCRDVDECAEATDDCHIDAICQNTPKSYKCICKPGYKGEGKQCEGSIHSVHEHPCCQDAEEAMGIMSVPEEEDGGYHPVPVPMVPVPACSSPG</sequence>
<protein>
    <recommendedName>
        <fullName evidence="5">EGF-like domain-containing protein</fullName>
    </recommendedName>
</protein>